<keyword evidence="2 3" id="KW-0732">Signal</keyword>
<dbReference type="EMBL" id="JAABLQ010000001">
    <property type="protein sequence ID" value="NBN78751.1"/>
    <property type="molecule type" value="Genomic_DNA"/>
</dbReference>
<evidence type="ECO:0000313" key="5">
    <source>
        <dbReference type="EMBL" id="NBN78751.1"/>
    </source>
</evidence>
<name>A0A7X5J9Q8_9HYPH</name>
<dbReference type="Gene3D" id="3.40.50.2300">
    <property type="match status" value="2"/>
</dbReference>
<sequence length="416" mass="43349">MKHLILAGTATAVLALFAGAASAADAPKCGLANGQAASGEPINIGAIVSRTGPDDFSASAQAAKAYFDCVNANGGINGRPVNYIIGDDQWNPEIAAQLAAKLVDDQKVVAMVGNSSFVECAANAAGYAEKGVVAIAGVGVPRECFTAWTYAPLNAGPRLSTLAVAEHINKTSGAKKFVCIAPNIPNVGAWACDGVTVWANQNGAESSTILIDPGSSDATSVVLQAASMSPDAIILSLPKGVMLPVLVAAEEQGLHETIKFGSAASGYSLDVPGALGPAWDGKFVVNMEFQPLDADTPDNRNWRAVMDAYAGKDVPRDTFAQAGYLSARLATEAMLKLDPARIERDSVATALSEVKTFESDILCAPWYYGAELSRHNANNTLRNAVTDNGTWKTVSDCAAVNDPELTDIRAFEATLR</sequence>
<feature type="chain" id="PRO_5031379492" evidence="3">
    <location>
        <begin position="24"/>
        <end position="416"/>
    </location>
</feature>
<dbReference type="PANTHER" id="PTHR47235">
    <property type="entry name" value="BLR6548 PROTEIN"/>
    <property type="match status" value="1"/>
</dbReference>
<organism evidence="5 6">
    <name type="scientific">Pannonibacter tanglangensis</name>
    <dbReference type="NCBI Taxonomy" id="2750084"/>
    <lineage>
        <taxon>Bacteria</taxon>
        <taxon>Pseudomonadati</taxon>
        <taxon>Pseudomonadota</taxon>
        <taxon>Alphaproteobacteria</taxon>
        <taxon>Hyphomicrobiales</taxon>
        <taxon>Stappiaceae</taxon>
        <taxon>Pannonibacter</taxon>
    </lineage>
</organism>
<dbReference type="CDD" id="cd06341">
    <property type="entry name" value="PBP1_ABC_ligand_binding-like"/>
    <property type="match status" value="1"/>
</dbReference>
<keyword evidence="6" id="KW-1185">Reference proteome</keyword>
<comment type="similarity">
    <text evidence="1">Belongs to the leucine-binding protein family.</text>
</comment>
<evidence type="ECO:0000256" key="2">
    <source>
        <dbReference type="ARBA" id="ARBA00022729"/>
    </source>
</evidence>
<feature type="signal peptide" evidence="3">
    <location>
        <begin position="1"/>
        <end position="23"/>
    </location>
</feature>
<evidence type="ECO:0000259" key="4">
    <source>
        <dbReference type="Pfam" id="PF13458"/>
    </source>
</evidence>
<reference evidence="6" key="1">
    <citation type="submission" date="2020-01" db="EMBL/GenBank/DDBJ databases">
        <authorList>
            <person name="Fang Y."/>
            <person name="Sun R."/>
            <person name="Nie L."/>
            <person name="He J."/>
            <person name="Hao L."/>
            <person name="Wang L."/>
            <person name="Su S."/>
            <person name="Lv E."/>
            <person name="Zhang Z."/>
            <person name="Xie R."/>
            <person name="Liu H."/>
        </authorList>
    </citation>
    <scope>NUCLEOTIDE SEQUENCE [LARGE SCALE GENOMIC DNA]</scope>
    <source>
        <strain evidence="6">XCT-53</strain>
    </source>
</reference>
<dbReference type="InterPro" id="IPR028081">
    <property type="entry name" value="Leu-bd"/>
</dbReference>
<protein>
    <submittedName>
        <fullName evidence="5">ABC transporter substrate-binding protein</fullName>
    </submittedName>
</protein>
<dbReference type="AlphaFoldDB" id="A0A7X5J9Q8"/>
<accession>A0A7X5J9Q8</accession>
<dbReference type="Pfam" id="PF13458">
    <property type="entry name" value="Peripla_BP_6"/>
    <property type="match status" value="1"/>
</dbReference>
<dbReference type="RefSeq" id="WP_161708645.1">
    <property type="nucleotide sequence ID" value="NZ_JAABLQ010000001.1"/>
</dbReference>
<comment type="caution">
    <text evidence="5">The sequence shown here is derived from an EMBL/GenBank/DDBJ whole genome shotgun (WGS) entry which is preliminary data.</text>
</comment>
<dbReference type="InterPro" id="IPR028082">
    <property type="entry name" value="Peripla_BP_I"/>
</dbReference>
<evidence type="ECO:0000256" key="1">
    <source>
        <dbReference type="ARBA" id="ARBA00010062"/>
    </source>
</evidence>
<evidence type="ECO:0000313" key="6">
    <source>
        <dbReference type="Proteomes" id="UP000586722"/>
    </source>
</evidence>
<dbReference type="SUPFAM" id="SSF53822">
    <property type="entry name" value="Periplasmic binding protein-like I"/>
    <property type="match status" value="1"/>
</dbReference>
<evidence type="ECO:0000256" key="3">
    <source>
        <dbReference type="SAM" id="SignalP"/>
    </source>
</evidence>
<gene>
    <name evidence="5" type="ORF">GWI72_10780</name>
</gene>
<proteinExistence type="inferred from homology"/>
<feature type="domain" description="Leucine-binding protein" evidence="4">
    <location>
        <begin position="41"/>
        <end position="382"/>
    </location>
</feature>
<dbReference type="Proteomes" id="UP000586722">
    <property type="component" value="Unassembled WGS sequence"/>
</dbReference>
<dbReference type="PANTHER" id="PTHR47235:SF1">
    <property type="entry name" value="BLR6548 PROTEIN"/>
    <property type="match status" value="1"/>
</dbReference>